<accession>A0ABR0A8S2</accession>
<keyword evidence="3" id="KW-1185">Reference proteome</keyword>
<evidence type="ECO:0000313" key="2">
    <source>
        <dbReference type="EMBL" id="KAK4021536.1"/>
    </source>
</evidence>
<dbReference type="Proteomes" id="UP001234178">
    <property type="component" value="Unassembled WGS sequence"/>
</dbReference>
<name>A0ABR0A8S2_9CRUS</name>
<feature type="compositionally biased region" description="Basic and acidic residues" evidence="1">
    <location>
        <begin position="66"/>
        <end position="78"/>
    </location>
</feature>
<protein>
    <recommendedName>
        <fullName evidence="4">Peptidase A2 domain-containing protein</fullName>
    </recommendedName>
</protein>
<feature type="region of interest" description="Disordered" evidence="1">
    <location>
        <begin position="66"/>
        <end position="114"/>
    </location>
</feature>
<feature type="region of interest" description="Disordered" evidence="1">
    <location>
        <begin position="1"/>
        <end position="32"/>
    </location>
</feature>
<evidence type="ECO:0000256" key="1">
    <source>
        <dbReference type="SAM" id="MobiDB-lite"/>
    </source>
</evidence>
<gene>
    <name evidence="2" type="ORF">OUZ56_003451</name>
</gene>
<dbReference type="PANTHER" id="PTHR33194">
    <property type="entry name" value="ZINC KNUCKLE DOMAINCONTAINING PROTEIN"/>
    <property type="match status" value="1"/>
</dbReference>
<evidence type="ECO:0008006" key="4">
    <source>
        <dbReference type="Google" id="ProtNLM"/>
    </source>
</evidence>
<sequence>MRKLSNRRLPSCPRDPSRRLHPLPPSTRPVLEQQLEETFFEPDSTEDVVESGQRVIQAEKRLESTAKDLEESYVDKSIEAAQESSDESEEEENVDSTDEEQLFADTDSDSGTGIMPPQLKFLSLKVFKATPEDDAFDWLERYEKLYLCSKLPTELRDLPIRPGVGLNAVDLPAVTGVRTLFLKEFQQQNYKLFQETRLRNRVQGIEEATTNYYYDVIDLYAVLGVAATRVADVPIDFIWTLPKPAPTAADTELGKVIKELQGPSGPQRGPLGPPAPINIVSQLAETTADSSTQDEIKEQPILRLDFSKLIREEVTCGTRQVMAVVDTGAALTVISPELPRASQFVMRPWDGPWVVMANG</sequence>
<dbReference type="EMBL" id="JAOYFB010000036">
    <property type="protein sequence ID" value="KAK4021536.1"/>
    <property type="molecule type" value="Genomic_DNA"/>
</dbReference>
<dbReference type="InterPro" id="IPR001969">
    <property type="entry name" value="Aspartic_peptidase_AS"/>
</dbReference>
<dbReference type="PROSITE" id="PS00141">
    <property type="entry name" value="ASP_PROTEASE"/>
    <property type="match status" value="1"/>
</dbReference>
<evidence type="ECO:0000313" key="3">
    <source>
        <dbReference type="Proteomes" id="UP001234178"/>
    </source>
</evidence>
<comment type="caution">
    <text evidence="2">The sequence shown here is derived from an EMBL/GenBank/DDBJ whole genome shotgun (WGS) entry which is preliminary data.</text>
</comment>
<reference evidence="2 3" key="1">
    <citation type="journal article" date="2023" name="Nucleic Acids Res.">
        <title>The hologenome of Daphnia magna reveals possible DNA methylation and microbiome-mediated evolution of the host genome.</title>
        <authorList>
            <person name="Chaturvedi A."/>
            <person name="Li X."/>
            <person name="Dhandapani V."/>
            <person name="Marshall H."/>
            <person name="Kissane S."/>
            <person name="Cuenca-Cambronero M."/>
            <person name="Asole G."/>
            <person name="Calvet F."/>
            <person name="Ruiz-Romero M."/>
            <person name="Marangio P."/>
            <person name="Guigo R."/>
            <person name="Rago D."/>
            <person name="Mirbahai L."/>
            <person name="Eastwood N."/>
            <person name="Colbourne J.K."/>
            <person name="Zhou J."/>
            <person name="Mallon E."/>
            <person name="Orsini L."/>
        </authorList>
    </citation>
    <scope>NUCLEOTIDE SEQUENCE [LARGE SCALE GENOMIC DNA]</scope>
    <source>
        <strain evidence="2">LRV0_1</strain>
    </source>
</reference>
<feature type="compositionally biased region" description="Acidic residues" evidence="1">
    <location>
        <begin position="84"/>
        <end position="108"/>
    </location>
</feature>
<proteinExistence type="predicted"/>
<organism evidence="2 3">
    <name type="scientific">Daphnia magna</name>
    <dbReference type="NCBI Taxonomy" id="35525"/>
    <lineage>
        <taxon>Eukaryota</taxon>
        <taxon>Metazoa</taxon>
        <taxon>Ecdysozoa</taxon>
        <taxon>Arthropoda</taxon>
        <taxon>Crustacea</taxon>
        <taxon>Branchiopoda</taxon>
        <taxon>Diplostraca</taxon>
        <taxon>Cladocera</taxon>
        <taxon>Anomopoda</taxon>
        <taxon>Daphniidae</taxon>
        <taxon>Daphnia</taxon>
    </lineage>
</organism>
<dbReference type="PANTHER" id="PTHR33194:SF4">
    <property type="entry name" value="CCHC-TYPE DOMAIN-CONTAINING PROTEIN"/>
    <property type="match status" value="1"/>
</dbReference>